<dbReference type="EMBL" id="MZMV01000005">
    <property type="protein sequence ID" value="OWV11556.1"/>
    <property type="molecule type" value="Genomic_DNA"/>
</dbReference>
<dbReference type="InterPro" id="IPR036188">
    <property type="entry name" value="FAD/NAD-bd_sf"/>
</dbReference>
<dbReference type="AlphaFoldDB" id="A0A2D0AXR9"/>
<evidence type="ECO:0000313" key="2">
    <source>
        <dbReference type="EMBL" id="OWV11556.1"/>
    </source>
</evidence>
<feature type="domain" description="Amine oxidase" evidence="1">
    <location>
        <begin position="10"/>
        <end position="286"/>
    </location>
</feature>
<dbReference type="InterPro" id="IPR050464">
    <property type="entry name" value="Zeta_carotene_desat/Oxidored"/>
</dbReference>
<dbReference type="PANTHER" id="PTHR42923">
    <property type="entry name" value="PROTOPORPHYRINOGEN OXIDASE"/>
    <property type="match status" value="1"/>
</dbReference>
<dbReference type="RefSeq" id="WP_088642478.1">
    <property type="nucleotide sequence ID" value="NZ_MZMV01000005.1"/>
</dbReference>
<evidence type="ECO:0000259" key="1">
    <source>
        <dbReference type="Pfam" id="PF01593"/>
    </source>
</evidence>
<comment type="caution">
    <text evidence="2">The sequence shown here is derived from an EMBL/GenBank/DDBJ whole genome shotgun (WGS) entry which is preliminary data.</text>
</comment>
<proteinExistence type="predicted"/>
<dbReference type="Gene3D" id="3.50.50.60">
    <property type="entry name" value="FAD/NAD(P)-binding domain"/>
    <property type="match status" value="2"/>
</dbReference>
<dbReference type="Pfam" id="PF01593">
    <property type="entry name" value="Amino_oxidase"/>
    <property type="match status" value="1"/>
</dbReference>
<keyword evidence="3" id="KW-1185">Reference proteome</keyword>
<accession>A0A2D0AXR9</accession>
<organism evidence="2 3">
    <name type="scientific">Micromonospora wenchangensis</name>
    <dbReference type="NCBI Taxonomy" id="1185415"/>
    <lineage>
        <taxon>Bacteria</taxon>
        <taxon>Bacillati</taxon>
        <taxon>Actinomycetota</taxon>
        <taxon>Actinomycetes</taxon>
        <taxon>Micromonosporales</taxon>
        <taxon>Micromonosporaceae</taxon>
        <taxon>Micromonospora</taxon>
    </lineage>
</organism>
<dbReference type="InterPro" id="IPR002937">
    <property type="entry name" value="Amino_oxidase"/>
</dbReference>
<evidence type="ECO:0000313" key="3">
    <source>
        <dbReference type="Proteomes" id="UP000197174"/>
    </source>
</evidence>
<dbReference type="OrthoDB" id="20837at2"/>
<dbReference type="GO" id="GO:0016491">
    <property type="term" value="F:oxidoreductase activity"/>
    <property type="evidence" value="ECO:0007669"/>
    <property type="project" value="InterPro"/>
</dbReference>
<name>A0A2D0AXR9_9ACTN</name>
<sequence>MRIVVVGGGLAGLTTAWLLEHDHETTLLEAQAELGGHVRSATTLHHGVECAVDLGAQDFSAVLFPRHARLIQLMGLAAEVVEVPTTVTIQVPDMPVPLLVTPDGTRSGILGAGGEARALLTRAAVDWDTEGVSWERSYADLVEPLPVTDGLKRTVLYAPVAALYGCSIDDARQVSGRAATAVLARSAAPAAGGSAGWQNLVGGLARLVRAIAVDLLATTIRTGSEITRMESGDRRWTLSTAGGQVYQADQVVLAVPPPRCLRLIRQFPHADRLNRALAGFRYLPSTTGLHLDPAYLPARADQWSTSNLTVYREHADSTAWYGPITGAQVFRSQLTHRPRLPERLVATADFEQLYPDAAAVRGRRVLADHQGRDGLWFAGHHLADIDSQETAVNSAIDIATRLAPDSHRLRMLTEEVGHDQRQGRQA</sequence>
<reference evidence="2 3" key="1">
    <citation type="submission" date="2017-03" db="EMBL/GenBank/DDBJ databases">
        <title>Whole genome sequence of Micromonospora wenchangensis, isolated from mangrove soil.</title>
        <authorList>
            <person name="Yang H."/>
        </authorList>
    </citation>
    <scope>NUCLEOTIDE SEQUENCE [LARGE SCALE GENOMIC DNA]</scope>
    <source>
        <strain evidence="2 3">CCTCC AA 2012002</strain>
    </source>
</reference>
<protein>
    <recommendedName>
        <fullName evidence="1">Amine oxidase domain-containing protein</fullName>
    </recommendedName>
</protein>
<dbReference type="SUPFAM" id="SSF51905">
    <property type="entry name" value="FAD/NAD(P)-binding domain"/>
    <property type="match status" value="1"/>
</dbReference>
<gene>
    <name evidence="2" type="ORF">B5D80_04510</name>
</gene>
<dbReference type="Proteomes" id="UP000197174">
    <property type="component" value="Unassembled WGS sequence"/>
</dbReference>
<dbReference type="PANTHER" id="PTHR42923:SF17">
    <property type="entry name" value="AMINE OXIDASE DOMAIN-CONTAINING PROTEIN"/>
    <property type="match status" value="1"/>
</dbReference>